<dbReference type="Gene3D" id="3.40.50.720">
    <property type="entry name" value="NAD(P)-binding Rossmann-like Domain"/>
    <property type="match status" value="1"/>
</dbReference>
<evidence type="ECO:0000259" key="10">
    <source>
        <dbReference type="SMART" id="SM00997"/>
    </source>
</evidence>
<dbReference type="InterPro" id="IPR000043">
    <property type="entry name" value="Adenosylhomocysteinase-like"/>
</dbReference>
<comment type="pathway">
    <text evidence="5 8">Amino-acid biosynthesis; L-homocysteine biosynthesis; L-homocysteine from S-adenosyl-L-homocysteine: step 1/1.</text>
</comment>
<dbReference type="InterPro" id="IPR015878">
    <property type="entry name" value="Ado_hCys_hydrolase_NAD-bd"/>
</dbReference>
<dbReference type="Gene3D" id="3.40.50.1480">
    <property type="entry name" value="Adenosylhomocysteinase-like"/>
    <property type="match status" value="1"/>
</dbReference>
<comment type="catalytic activity">
    <reaction evidence="5 8">
        <text>S-adenosyl-L-homocysteine + H2O = L-homocysteine + adenosine</text>
        <dbReference type="Rhea" id="RHEA:21708"/>
        <dbReference type="ChEBI" id="CHEBI:15377"/>
        <dbReference type="ChEBI" id="CHEBI:16335"/>
        <dbReference type="ChEBI" id="CHEBI:57856"/>
        <dbReference type="ChEBI" id="CHEBI:58199"/>
        <dbReference type="EC" id="3.13.2.1"/>
    </reaction>
</comment>
<feature type="binding site" evidence="5 6">
    <location>
        <position position="230"/>
    </location>
    <ligand>
        <name>substrate</name>
    </ligand>
</feature>
<keyword evidence="12" id="KW-1185">Reference proteome</keyword>
<dbReference type="NCBIfam" id="TIGR00936">
    <property type="entry name" value="ahcY"/>
    <property type="match status" value="1"/>
</dbReference>
<dbReference type="RefSeq" id="WP_322790353.1">
    <property type="nucleotide sequence ID" value="NZ_JACHOV010000006.1"/>
</dbReference>
<dbReference type="SMART" id="SM00996">
    <property type="entry name" value="AdoHcyase"/>
    <property type="match status" value="1"/>
</dbReference>
<dbReference type="FunFam" id="3.40.50.720:FF:000004">
    <property type="entry name" value="Adenosylhomocysteinase"/>
    <property type="match status" value="1"/>
</dbReference>
<organism evidence="11 12">
    <name type="scientific">Rhizorhapis suberifaciens</name>
    <name type="common">corky root of lettuce</name>
    <dbReference type="NCBI Taxonomy" id="13656"/>
    <lineage>
        <taxon>Bacteria</taxon>
        <taxon>Pseudomonadati</taxon>
        <taxon>Pseudomonadota</taxon>
        <taxon>Alphaproteobacteria</taxon>
        <taxon>Sphingomonadales</taxon>
        <taxon>Sphingomonadaceae</taxon>
        <taxon>Rhizorhapis</taxon>
    </lineage>
</organism>
<comment type="cofactor">
    <cofactor evidence="5 7 8">
        <name>NAD(+)</name>
        <dbReference type="ChEBI" id="CHEBI:57540"/>
    </cofactor>
    <text evidence="5 7 8">Binds 1 NAD(+) per subunit.</text>
</comment>
<feature type="binding site" evidence="7">
    <location>
        <begin position="262"/>
        <end position="267"/>
    </location>
    <ligand>
        <name>NAD(+)</name>
        <dbReference type="ChEBI" id="CHEBI:57540"/>
    </ligand>
</feature>
<dbReference type="GO" id="GO:0006730">
    <property type="term" value="P:one-carbon metabolic process"/>
    <property type="evidence" value="ECO:0007669"/>
    <property type="project" value="UniProtKB-UniRule"/>
</dbReference>
<feature type="domain" description="S-adenosyl-L-homocysteine hydrolase NAD binding" evidence="10">
    <location>
        <begin position="231"/>
        <end position="390"/>
    </location>
</feature>
<evidence type="ECO:0000256" key="1">
    <source>
        <dbReference type="ARBA" id="ARBA00007122"/>
    </source>
</evidence>
<feature type="binding site" evidence="5 7">
    <location>
        <begin position="197"/>
        <end position="199"/>
    </location>
    <ligand>
        <name>NAD(+)</name>
        <dbReference type="ChEBI" id="CHEBI:57540"/>
    </ligand>
</feature>
<dbReference type="GO" id="GO:0071269">
    <property type="term" value="P:L-homocysteine biosynthetic process"/>
    <property type="evidence" value="ECO:0007669"/>
    <property type="project" value="UniProtKB-UniRule"/>
</dbReference>
<evidence type="ECO:0000256" key="4">
    <source>
        <dbReference type="ARBA" id="ARBA00023027"/>
    </source>
</evidence>
<dbReference type="UniPathway" id="UPA00314">
    <property type="reaction ID" value="UER00076"/>
</dbReference>
<evidence type="ECO:0000313" key="11">
    <source>
        <dbReference type="EMBL" id="MBB4641629.1"/>
    </source>
</evidence>
<reference evidence="11 12" key="1">
    <citation type="submission" date="2020-08" db="EMBL/GenBank/DDBJ databases">
        <title>Genomic Encyclopedia of Type Strains, Phase IV (KMG-IV): sequencing the most valuable type-strain genomes for metagenomic binning, comparative biology and taxonomic classification.</title>
        <authorList>
            <person name="Goeker M."/>
        </authorList>
    </citation>
    <scope>NUCLEOTIDE SEQUENCE [LARGE SCALE GENOMIC DNA]</scope>
    <source>
        <strain evidence="11 12">DSM 7465</strain>
    </source>
</reference>
<dbReference type="InterPro" id="IPR020082">
    <property type="entry name" value="S-Ado-L-homoCys_hydrolase_CS"/>
</dbReference>
<proteinExistence type="inferred from homology"/>
<dbReference type="HAMAP" id="MF_00563">
    <property type="entry name" value="AdoHcyase"/>
    <property type="match status" value="1"/>
</dbReference>
<feature type="binding site" evidence="5 6">
    <location>
        <position position="196"/>
    </location>
    <ligand>
        <name>substrate</name>
    </ligand>
</feature>
<comment type="subcellular location">
    <subcellularLocation>
        <location evidence="5">Cytoplasm</location>
    </subcellularLocation>
</comment>
<dbReference type="NCBIfam" id="NF004005">
    <property type="entry name" value="PRK05476.2-3"/>
    <property type="match status" value="1"/>
</dbReference>
<evidence type="ECO:0000256" key="8">
    <source>
        <dbReference type="RuleBase" id="RU000548"/>
    </source>
</evidence>
<dbReference type="PANTHER" id="PTHR23420">
    <property type="entry name" value="ADENOSYLHOMOCYSTEINASE"/>
    <property type="match status" value="1"/>
</dbReference>
<gene>
    <name evidence="5" type="primary">ahcY</name>
    <name evidence="11" type="ORF">HNQ99_001938</name>
</gene>
<dbReference type="SUPFAM" id="SSF51735">
    <property type="entry name" value="NAD(P)-binding Rossmann-fold domains"/>
    <property type="match status" value="1"/>
</dbReference>
<dbReference type="Proteomes" id="UP000575068">
    <property type="component" value="Unassembled WGS sequence"/>
</dbReference>
<dbReference type="SUPFAM" id="SSF52283">
    <property type="entry name" value="Formate/glycerate dehydrogenase catalytic domain-like"/>
    <property type="match status" value="1"/>
</dbReference>
<dbReference type="InterPro" id="IPR042172">
    <property type="entry name" value="Adenosylhomocyst_ase-like_sf"/>
</dbReference>
<dbReference type="EC" id="3.13.2.1" evidence="5"/>
<dbReference type="SMART" id="SM00997">
    <property type="entry name" value="AdoHcyase_NAD"/>
    <property type="match status" value="1"/>
</dbReference>
<feature type="binding site" evidence="5 6">
    <location>
        <position position="62"/>
    </location>
    <ligand>
        <name>substrate</name>
    </ligand>
</feature>
<comment type="function">
    <text evidence="5">May play a key role in the regulation of the intracellular concentration of adenosylhomocysteine.</text>
</comment>
<keyword evidence="3 5" id="KW-0378">Hydrolase</keyword>
<evidence type="ECO:0000256" key="9">
    <source>
        <dbReference type="RuleBase" id="RU004166"/>
    </source>
</evidence>
<evidence type="ECO:0000256" key="3">
    <source>
        <dbReference type="ARBA" id="ARBA00022801"/>
    </source>
</evidence>
<protein>
    <recommendedName>
        <fullName evidence="5">Adenosylhomocysteinase</fullName>
        <ecNumber evidence="5">3.13.2.1</ecNumber>
    </recommendedName>
    <alternativeName>
        <fullName evidence="5">S-adenosyl-L-homocysteine hydrolase</fullName>
        <shortName evidence="5">AdoHcyase</shortName>
    </alternativeName>
</protein>
<dbReference type="PROSITE" id="PS00739">
    <property type="entry name" value="ADOHCYASE_2"/>
    <property type="match status" value="1"/>
</dbReference>
<dbReference type="EMBL" id="JACHOV010000006">
    <property type="protein sequence ID" value="MBB4641629.1"/>
    <property type="molecule type" value="Genomic_DNA"/>
</dbReference>
<feature type="binding site" evidence="5 7">
    <location>
        <position position="384"/>
    </location>
    <ligand>
        <name>NAD(+)</name>
        <dbReference type="ChEBI" id="CHEBI:57540"/>
    </ligand>
</feature>
<dbReference type="Pfam" id="PF05221">
    <property type="entry name" value="AdoHcyase"/>
    <property type="match status" value="1"/>
</dbReference>
<dbReference type="CDD" id="cd00401">
    <property type="entry name" value="SAHH"/>
    <property type="match status" value="1"/>
</dbReference>
<dbReference type="PIRSF" id="PIRSF001109">
    <property type="entry name" value="Ad_hcy_hydrolase"/>
    <property type="match status" value="1"/>
</dbReference>
<feature type="binding site" evidence="5 7">
    <location>
        <begin position="339"/>
        <end position="341"/>
    </location>
    <ligand>
        <name>NAD(+)</name>
        <dbReference type="ChEBI" id="CHEBI:57540"/>
    </ligand>
</feature>
<feature type="binding site" evidence="5 6">
    <location>
        <position position="226"/>
    </location>
    <ligand>
        <name>substrate</name>
    </ligand>
</feature>
<dbReference type="AlphaFoldDB" id="A0A840HVL2"/>
<evidence type="ECO:0000256" key="6">
    <source>
        <dbReference type="PIRSR" id="PIRSR001109-1"/>
    </source>
</evidence>
<feature type="binding site" evidence="5 6">
    <location>
        <position position="137"/>
    </location>
    <ligand>
        <name>substrate</name>
    </ligand>
</feature>
<keyword evidence="5" id="KW-0963">Cytoplasm</keyword>
<name>A0A840HVL2_9SPHN</name>
<accession>A0A840HVL2</accession>
<sequence>MATAPVADFSDYVVADLGLADFGRAEIRIAETEMPGLMALRQEFGASKPLKGARITGSLHMTIQTAVLIETLADLGADVRWATCNIYSTQDHAAAAIAARGIPVFAIKGESLQDYWDYVVRIFDWGKDETCNMILDDGGDATMFALWGARAEAGEALFTPSNEEEEIFVAVLKRFLAERPGYLTKTVQAIKGVSEETTTGVHRLYDLSKKGKLPFPAINVNDSVTKSKFDNLYGCKESLVDAIRRATDVMLAGKVACVAGFGDVGKGSAASLRNGGARVLVTEIDPICALQAAMEGYEVVTMEEAVTRADIFVTATGNADVITVDHMRAMKPMSIVCNIGHFDSEIQIAGLGNMKWTEVKPQVDLVEFPDGKQIIVLAKGRLVNLGCATGHPSFVMSSSFTNQVLAQIELFTKSDQYKNDVYVLPKHLDEKVAALHLDKLGVKLTQLTQKQADYIGVPTQGPFKPDHYRY</sequence>
<comment type="caution">
    <text evidence="11">The sequence shown here is derived from an EMBL/GenBank/DDBJ whole genome shotgun (WGS) entry which is preliminary data.</text>
</comment>
<keyword evidence="4 5" id="KW-0520">NAD</keyword>
<evidence type="ECO:0000256" key="7">
    <source>
        <dbReference type="PIRSR" id="PIRSR001109-2"/>
    </source>
</evidence>
<dbReference type="GO" id="GO:0004013">
    <property type="term" value="F:adenosylhomocysteinase activity"/>
    <property type="evidence" value="ECO:0007669"/>
    <property type="project" value="UniProtKB-UniRule"/>
</dbReference>
<evidence type="ECO:0000256" key="5">
    <source>
        <dbReference type="HAMAP-Rule" id="MF_00563"/>
    </source>
</evidence>
<keyword evidence="2 5" id="KW-0554">One-carbon metabolism</keyword>
<dbReference type="PANTHER" id="PTHR23420:SF0">
    <property type="entry name" value="ADENOSYLHOMOCYSTEINASE"/>
    <property type="match status" value="1"/>
</dbReference>
<dbReference type="InterPro" id="IPR036291">
    <property type="entry name" value="NAD(P)-bd_dom_sf"/>
</dbReference>
<feature type="binding site" evidence="5">
    <location>
        <position position="231"/>
    </location>
    <ligand>
        <name>NAD(+)</name>
        <dbReference type="ChEBI" id="CHEBI:57540"/>
    </ligand>
</feature>
<comment type="similarity">
    <text evidence="1 5 9">Belongs to the adenosylhomocysteinase family.</text>
</comment>
<evidence type="ECO:0000256" key="2">
    <source>
        <dbReference type="ARBA" id="ARBA00022563"/>
    </source>
</evidence>
<dbReference type="GO" id="GO:0033353">
    <property type="term" value="P:S-adenosylmethionine cycle"/>
    <property type="evidence" value="ECO:0007669"/>
    <property type="project" value="TreeGrafter"/>
</dbReference>
<feature type="binding site" evidence="5">
    <location>
        <begin position="260"/>
        <end position="265"/>
    </location>
    <ligand>
        <name>NAD(+)</name>
        <dbReference type="ChEBI" id="CHEBI:57540"/>
    </ligand>
</feature>
<evidence type="ECO:0000313" key="12">
    <source>
        <dbReference type="Proteomes" id="UP000575068"/>
    </source>
</evidence>
<dbReference type="GO" id="GO:0005829">
    <property type="term" value="C:cytosol"/>
    <property type="evidence" value="ECO:0007669"/>
    <property type="project" value="TreeGrafter"/>
</dbReference>
<dbReference type="Pfam" id="PF00670">
    <property type="entry name" value="AdoHcyase_NAD"/>
    <property type="match status" value="1"/>
</dbReference>
<feature type="binding site" evidence="5">
    <location>
        <position position="318"/>
    </location>
    <ligand>
        <name>NAD(+)</name>
        <dbReference type="ChEBI" id="CHEBI:57540"/>
    </ligand>
</feature>
<feature type="binding site" evidence="5 7">
    <location>
        <position position="283"/>
    </location>
    <ligand>
        <name>NAD(+)</name>
        <dbReference type="ChEBI" id="CHEBI:57540"/>
    </ligand>
</feature>
<feature type="binding site" evidence="7">
    <location>
        <position position="391"/>
    </location>
    <ligand>
        <name>NAD(+)</name>
        <dbReference type="ChEBI" id="CHEBI:57540"/>
    </ligand>
</feature>